<dbReference type="Pfam" id="PF16949">
    <property type="entry name" value="ABC_tran_2"/>
    <property type="match status" value="1"/>
</dbReference>
<dbReference type="Proteomes" id="UP000198618">
    <property type="component" value="Unassembled WGS sequence"/>
</dbReference>
<protein>
    <submittedName>
        <fullName evidence="2">ABC-2 type transport system permease protein</fullName>
    </submittedName>
</protein>
<evidence type="ECO:0000256" key="1">
    <source>
        <dbReference type="SAM" id="Phobius"/>
    </source>
</evidence>
<feature type="transmembrane region" description="Helical" evidence="1">
    <location>
        <begin position="116"/>
        <end position="134"/>
    </location>
</feature>
<evidence type="ECO:0000313" key="2">
    <source>
        <dbReference type="EMBL" id="SES68765.1"/>
    </source>
</evidence>
<name>A0A1H9YI87_9BACI</name>
<reference evidence="2 3" key="1">
    <citation type="submission" date="2016-10" db="EMBL/GenBank/DDBJ databases">
        <authorList>
            <person name="de Groot N.N."/>
        </authorList>
    </citation>
    <scope>NUCLEOTIDE SEQUENCE [LARGE SCALE GENOMIC DNA]</scope>
    <source>
        <strain evidence="2 3">IBRC-M 10780</strain>
    </source>
</reference>
<organism evidence="2 3">
    <name type="scientific">Oceanobacillus limi</name>
    <dbReference type="NCBI Taxonomy" id="930131"/>
    <lineage>
        <taxon>Bacteria</taxon>
        <taxon>Bacillati</taxon>
        <taxon>Bacillota</taxon>
        <taxon>Bacilli</taxon>
        <taxon>Bacillales</taxon>
        <taxon>Bacillaceae</taxon>
        <taxon>Oceanobacillus</taxon>
    </lineage>
</organism>
<proteinExistence type="predicted"/>
<dbReference type="OrthoDB" id="138672at2"/>
<dbReference type="AlphaFoldDB" id="A0A1H9YI87"/>
<evidence type="ECO:0000313" key="3">
    <source>
        <dbReference type="Proteomes" id="UP000198618"/>
    </source>
</evidence>
<accession>A0A1H9YI87</accession>
<feature type="transmembrane region" description="Helical" evidence="1">
    <location>
        <begin position="146"/>
        <end position="177"/>
    </location>
</feature>
<dbReference type="EMBL" id="FOHE01000001">
    <property type="protein sequence ID" value="SES68765.1"/>
    <property type="molecule type" value="Genomic_DNA"/>
</dbReference>
<feature type="transmembrane region" description="Helical" evidence="1">
    <location>
        <begin position="512"/>
        <end position="535"/>
    </location>
</feature>
<keyword evidence="1" id="KW-0472">Membrane</keyword>
<feature type="transmembrane region" description="Helical" evidence="1">
    <location>
        <begin position="409"/>
        <end position="436"/>
    </location>
</feature>
<feature type="transmembrane region" description="Helical" evidence="1">
    <location>
        <begin position="484"/>
        <end position="505"/>
    </location>
</feature>
<feature type="transmembrane region" description="Helical" evidence="1">
    <location>
        <begin position="443"/>
        <end position="464"/>
    </location>
</feature>
<dbReference type="STRING" id="930131.SAMN05216389_101417"/>
<dbReference type="RefSeq" id="WP_090866294.1">
    <property type="nucleotide sequence ID" value="NZ_FOHE01000001.1"/>
</dbReference>
<feature type="transmembrane region" description="Helical" evidence="1">
    <location>
        <begin position="327"/>
        <end position="347"/>
    </location>
</feature>
<gene>
    <name evidence="2" type="ORF">SAMN05216389_101417</name>
</gene>
<feature type="transmembrane region" description="Helical" evidence="1">
    <location>
        <begin position="255"/>
        <end position="275"/>
    </location>
</feature>
<feature type="transmembrane region" description="Helical" evidence="1">
    <location>
        <begin position="67"/>
        <end position="95"/>
    </location>
</feature>
<feature type="transmembrane region" description="Helical" evidence="1">
    <location>
        <begin position="189"/>
        <end position="208"/>
    </location>
</feature>
<sequence length="548" mass="62423">MMNKTLLVIKTMVKMHYSKAGKNNTQIILFVLAAFFLLPFLMFYLDALKQAVQTIYQLLEPLGQSSIILGLLLLILTILLFIISFITIISAFYFAEDIESFIPFPLQPYQILLGKAAVPFIYLYTTTIAIYLPIMFYFGNFSSAGFLYYLFGLLLFFILPIIPFTIAAIFVMFVMRFVNIAKNKDRSKIIAGIALLSFIIGINVLVRLNTNQDAFLQNVAQFLQERDGLLQFITTFYPPALFGTRALLTNGLESLLFFLLFIGLSIGFFFLFIGAGQRFYLKGVLGVNTGHKKQVSSQQVLKKTTAKPVWITYIQKELRIIFRTPTFFIQCVIQSLFGPVFLFIILLMDSNTLSLSGIMTGLGHKQMILLLFIVTVFILSANVTAISSVSREGKNWHTNLFLPLDPKQIFFSKIAISWLINLITIVLFGIVLLAILDVSWIPFLLWLLLVLLASWFTSAVGTYLDFSQPKLNWTDEQEVFKARLIGLFALLFEFVPLGFIVLLLWNLPFINGLFVTFTILFLVLTGATFFIHYLLQKKLNDRDHQTIM</sequence>
<keyword evidence="3" id="KW-1185">Reference proteome</keyword>
<keyword evidence="1" id="KW-0812">Transmembrane</keyword>
<dbReference type="InterPro" id="IPR031599">
    <property type="entry name" value="ABC_tran_2"/>
</dbReference>
<feature type="transmembrane region" description="Helical" evidence="1">
    <location>
        <begin position="368"/>
        <end position="389"/>
    </location>
</feature>
<keyword evidence="1" id="KW-1133">Transmembrane helix</keyword>